<dbReference type="PANTHER" id="PTHR46558:SF11">
    <property type="entry name" value="HTH-TYPE TRANSCRIPTIONAL REGULATOR XRE"/>
    <property type="match status" value="1"/>
</dbReference>
<dbReference type="PANTHER" id="PTHR46558">
    <property type="entry name" value="TRACRIPTIONAL REGULATORY PROTEIN-RELATED-RELATED"/>
    <property type="match status" value="1"/>
</dbReference>
<dbReference type="InterPro" id="IPR010982">
    <property type="entry name" value="Lambda_DNA-bd_dom_sf"/>
</dbReference>
<protein>
    <submittedName>
        <fullName evidence="3">Helix-turn-helix transcriptional regulator</fullName>
    </submittedName>
</protein>
<dbReference type="RefSeq" id="WP_303668804.1">
    <property type="nucleotide sequence ID" value="NZ_SVCA01000003.1"/>
</dbReference>
<proteinExistence type="predicted"/>
<keyword evidence="1" id="KW-0238">DNA-binding</keyword>
<sequence>MTIKDLRLANGLTQKELAEIAGVTVICYQHYEYGKRVPDARIAVRIANALHTTVEQLWGGSPTTA</sequence>
<gene>
    <name evidence="3" type="ORF">E7203_04575</name>
</gene>
<comment type="caution">
    <text evidence="3">The sequence shown here is derived from an EMBL/GenBank/DDBJ whole genome shotgun (WGS) entry which is preliminary data.</text>
</comment>
<dbReference type="InterPro" id="IPR001387">
    <property type="entry name" value="Cro/C1-type_HTH"/>
</dbReference>
<dbReference type="PROSITE" id="PS50943">
    <property type="entry name" value="HTH_CROC1"/>
    <property type="match status" value="1"/>
</dbReference>
<name>A0A927ZRW6_SELRU</name>
<dbReference type="CDD" id="cd00093">
    <property type="entry name" value="HTH_XRE"/>
    <property type="match status" value="1"/>
</dbReference>
<dbReference type="Pfam" id="PF01381">
    <property type="entry name" value="HTH_3"/>
    <property type="match status" value="1"/>
</dbReference>
<evidence type="ECO:0000256" key="1">
    <source>
        <dbReference type="ARBA" id="ARBA00023125"/>
    </source>
</evidence>
<accession>A0A927ZRW6</accession>
<organism evidence="3 4">
    <name type="scientific">Selenomonas ruminantium</name>
    <dbReference type="NCBI Taxonomy" id="971"/>
    <lineage>
        <taxon>Bacteria</taxon>
        <taxon>Bacillati</taxon>
        <taxon>Bacillota</taxon>
        <taxon>Negativicutes</taxon>
        <taxon>Selenomonadales</taxon>
        <taxon>Selenomonadaceae</taxon>
        <taxon>Selenomonas</taxon>
    </lineage>
</organism>
<dbReference type="EMBL" id="SVCA01000003">
    <property type="protein sequence ID" value="MBE6084731.1"/>
    <property type="molecule type" value="Genomic_DNA"/>
</dbReference>
<dbReference type="Gene3D" id="1.10.260.40">
    <property type="entry name" value="lambda repressor-like DNA-binding domains"/>
    <property type="match status" value="1"/>
</dbReference>
<reference evidence="3" key="1">
    <citation type="submission" date="2019-04" db="EMBL/GenBank/DDBJ databases">
        <title>Evolution of Biomass-Degrading Anaerobic Consortia Revealed by Metagenomics.</title>
        <authorList>
            <person name="Peng X."/>
        </authorList>
    </citation>
    <scope>NUCLEOTIDE SEQUENCE</scope>
    <source>
        <strain evidence="3">SIG242</strain>
    </source>
</reference>
<evidence type="ECO:0000313" key="4">
    <source>
        <dbReference type="Proteomes" id="UP000772151"/>
    </source>
</evidence>
<evidence type="ECO:0000259" key="2">
    <source>
        <dbReference type="PROSITE" id="PS50943"/>
    </source>
</evidence>
<evidence type="ECO:0000313" key="3">
    <source>
        <dbReference type="EMBL" id="MBE6084731.1"/>
    </source>
</evidence>
<dbReference type="SUPFAM" id="SSF47413">
    <property type="entry name" value="lambda repressor-like DNA-binding domains"/>
    <property type="match status" value="1"/>
</dbReference>
<dbReference type="GO" id="GO:0003677">
    <property type="term" value="F:DNA binding"/>
    <property type="evidence" value="ECO:0007669"/>
    <property type="project" value="UniProtKB-KW"/>
</dbReference>
<feature type="domain" description="HTH cro/C1-type" evidence="2">
    <location>
        <begin position="3"/>
        <end position="57"/>
    </location>
</feature>
<dbReference type="SMART" id="SM00530">
    <property type="entry name" value="HTH_XRE"/>
    <property type="match status" value="1"/>
</dbReference>
<dbReference type="Proteomes" id="UP000772151">
    <property type="component" value="Unassembled WGS sequence"/>
</dbReference>
<dbReference type="AlphaFoldDB" id="A0A927ZRW6"/>